<dbReference type="CDD" id="cd00009">
    <property type="entry name" value="AAA"/>
    <property type="match status" value="1"/>
</dbReference>
<comment type="subunit">
    <text evidence="8">Oligomerizes as a right-handed, spiral filament on DNA at oriC.</text>
</comment>
<comment type="function">
    <text evidence="8 10">Plays an essential role in the initiation and regulation of chromosomal replication. ATP-DnaA binds to the origin of replication (oriC) to initiate formation of the DNA replication initiation complex once per cell cycle. Binds the DnaA box (a 9 base pair repeat at the origin) and separates the double-stranded (ds)DNA. Forms a right-handed helical filament on oriC DNA; dsDNA binds to the exterior of the filament while single-stranded (ss)DNA is stabiized in the filament's interior. The ATP-DnaA-oriC complex binds and stabilizes one strand of the AT-rich DNA unwinding element (DUE), permitting loading of DNA polymerase. After initiation quickly degrades to an ADP-DnaA complex that is not apt for DNA replication. Binds acidic phospholipids.</text>
</comment>
<dbReference type="InterPro" id="IPR038454">
    <property type="entry name" value="DnaA_N_sf"/>
</dbReference>
<dbReference type="OrthoDB" id="9807019at2"/>
<dbReference type="GO" id="GO:0006270">
    <property type="term" value="P:DNA replication initiation"/>
    <property type="evidence" value="ECO:0007669"/>
    <property type="project" value="UniProtKB-UniRule"/>
</dbReference>
<evidence type="ECO:0000256" key="1">
    <source>
        <dbReference type="ARBA" id="ARBA00006583"/>
    </source>
</evidence>
<sequence>MEGIETKLDHKQVWSECLNYIQAAIPKNDFRTWFEPIVPLKLENKVLTIQVPTYYFYEFIEEQYIKLVSRALREVIGAGAKLEYSVVMDQPTSPSPAAVPRINYGPAPSHPDLRNRVVDKKYSREEQPKIRNPFVIPGVKKLDIDPQLNSEYTFENFVEGDCNRLARSASEAVAKNPGKTAFNPLFLYGNSGLGKTHLGQAIGIEVKKRYPEKTVLYVSANKFTTQYTDSVAHNSANDFMHFYQMIDVLIIDDIQELAGKEGTQNTFFHIFNHLHQSGKQLVLTSDKPPVALKGMKERLLSRFKWGLPADLQAPDFDTRLEILWNKIRKDGIQISEDIVHYIASHITDNVRELEGALISLLAMSTLNKTEITFDVAKSVVDRLVSKPQKDITVEQILDKVCDYYGIKPELLQSRSRKREIVQARQVAMYFSKNFTNSSLSSIGALIGGRDHATVLHACKAVKNLKETNTEFKHQLKEIENLIRK</sequence>
<organism evidence="14 15">
    <name type="scientific">Thermophagus xiamenensis</name>
    <dbReference type="NCBI Taxonomy" id="385682"/>
    <lineage>
        <taxon>Bacteria</taxon>
        <taxon>Pseudomonadati</taxon>
        <taxon>Bacteroidota</taxon>
        <taxon>Bacteroidia</taxon>
        <taxon>Marinilabiliales</taxon>
        <taxon>Marinilabiliaceae</taxon>
        <taxon>Thermophagus</taxon>
    </lineage>
</organism>
<feature type="binding site" evidence="8">
    <location>
        <position position="192"/>
    </location>
    <ligand>
        <name>ATP</name>
        <dbReference type="ChEBI" id="CHEBI:30616"/>
    </ligand>
</feature>
<dbReference type="PRINTS" id="PR00051">
    <property type="entry name" value="DNAA"/>
</dbReference>
<dbReference type="AlphaFoldDB" id="A0A1I1WA66"/>
<dbReference type="InterPro" id="IPR010921">
    <property type="entry name" value="Trp_repressor/repl_initiator"/>
</dbReference>
<dbReference type="NCBIfam" id="TIGR00362">
    <property type="entry name" value="DnaA"/>
    <property type="match status" value="1"/>
</dbReference>
<dbReference type="Gene3D" id="3.40.50.300">
    <property type="entry name" value="P-loop containing nucleotide triphosphate hydrolases"/>
    <property type="match status" value="1"/>
</dbReference>
<dbReference type="SUPFAM" id="SSF52540">
    <property type="entry name" value="P-loop containing nucleoside triphosphate hydrolases"/>
    <property type="match status" value="1"/>
</dbReference>
<dbReference type="InterPro" id="IPR013159">
    <property type="entry name" value="DnaA_C"/>
</dbReference>
<dbReference type="GO" id="GO:0003688">
    <property type="term" value="F:DNA replication origin binding"/>
    <property type="evidence" value="ECO:0007669"/>
    <property type="project" value="UniProtKB-UniRule"/>
</dbReference>
<evidence type="ECO:0000256" key="6">
    <source>
        <dbReference type="ARBA" id="ARBA00023121"/>
    </source>
</evidence>
<dbReference type="PANTHER" id="PTHR30050:SF2">
    <property type="entry name" value="CHROMOSOMAL REPLICATION INITIATOR PROTEIN DNAA"/>
    <property type="match status" value="1"/>
</dbReference>
<evidence type="ECO:0000256" key="9">
    <source>
        <dbReference type="NCBIfam" id="TIGR00362"/>
    </source>
</evidence>
<dbReference type="GO" id="GO:0005886">
    <property type="term" value="C:plasma membrane"/>
    <property type="evidence" value="ECO:0007669"/>
    <property type="project" value="TreeGrafter"/>
</dbReference>
<dbReference type="Gene3D" id="1.10.1750.10">
    <property type="match status" value="1"/>
</dbReference>
<evidence type="ECO:0000313" key="15">
    <source>
        <dbReference type="Proteomes" id="UP000181976"/>
    </source>
</evidence>
<name>A0A1I1WA66_9BACT</name>
<dbReference type="InterPro" id="IPR003593">
    <property type="entry name" value="AAA+_ATPase"/>
</dbReference>
<keyword evidence="15" id="KW-1185">Reference proteome</keyword>
<dbReference type="eggNOG" id="COG0593">
    <property type="taxonomic scope" value="Bacteria"/>
</dbReference>
<dbReference type="CDD" id="cd06571">
    <property type="entry name" value="Bac_DnaA_C"/>
    <property type="match status" value="1"/>
</dbReference>
<evidence type="ECO:0000256" key="8">
    <source>
        <dbReference type="HAMAP-Rule" id="MF_00377"/>
    </source>
</evidence>
<dbReference type="GO" id="GO:0005524">
    <property type="term" value="F:ATP binding"/>
    <property type="evidence" value="ECO:0007669"/>
    <property type="project" value="UniProtKB-UniRule"/>
</dbReference>
<dbReference type="InterPro" id="IPR020591">
    <property type="entry name" value="Chromosome_initiator_DnaA-like"/>
</dbReference>
<dbReference type="PANTHER" id="PTHR30050">
    <property type="entry name" value="CHROMOSOMAL REPLICATION INITIATOR PROTEIN DNAA"/>
    <property type="match status" value="1"/>
</dbReference>
<dbReference type="SUPFAM" id="SSF48295">
    <property type="entry name" value="TrpR-like"/>
    <property type="match status" value="1"/>
</dbReference>
<dbReference type="InParanoid" id="A0A1I1WA66"/>
<evidence type="ECO:0000259" key="13">
    <source>
        <dbReference type="SMART" id="SM00760"/>
    </source>
</evidence>
<keyword evidence="6 8" id="KW-0446">Lipid-binding</keyword>
<dbReference type="RefSeq" id="WP_010528144.1">
    <property type="nucleotide sequence ID" value="NZ_AFSL01000073.1"/>
</dbReference>
<feature type="region of interest" description="Domain IV, binds dsDNA" evidence="8">
    <location>
        <begin position="365"/>
        <end position="484"/>
    </location>
</feature>
<dbReference type="EMBL" id="FONA01000004">
    <property type="protein sequence ID" value="SFD91899.1"/>
    <property type="molecule type" value="Genomic_DNA"/>
</dbReference>
<accession>A0A1I1WA66</accession>
<evidence type="ECO:0000256" key="4">
    <source>
        <dbReference type="ARBA" id="ARBA00022741"/>
    </source>
</evidence>
<dbReference type="GO" id="GO:0005737">
    <property type="term" value="C:cytoplasm"/>
    <property type="evidence" value="ECO:0007669"/>
    <property type="project" value="UniProtKB-SubCell"/>
</dbReference>
<keyword evidence="2 8" id="KW-0963">Cytoplasm</keyword>
<evidence type="ECO:0000313" key="14">
    <source>
        <dbReference type="EMBL" id="SFD91899.1"/>
    </source>
</evidence>
<dbReference type="HAMAP" id="MF_00377">
    <property type="entry name" value="DnaA_bact"/>
    <property type="match status" value="1"/>
</dbReference>
<keyword evidence="4 8" id="KW-0547">Nucleotide-binding</keyword>
<dbReference type="InterPro" id="IPR027417">
    <property type="entry name" value="P-loop_NTPase"/>
</dbReference>
<keyword evidence="3 8" id="KW-0235">DNA replication</keyword>
<dbReference type="InterPro" id="IPR001957">
    <property type="entry name" value="Chromosome_initiator_DnaA"/>
</dbReference>
<feature type="binding site" evidence="8">
    <location>
        <position position="194"/>
    </location>
    <ligand>
        <name>ATP</name>
        <dbReference type="ChEBI" id="CHEBI:30616"/>
    </ligand>
</feature>
<keyword evidence="7 8" id="KW-0238">DNA-binding</keyword>
<comment type="domain">
    <text evidence="8">Domain I is involved in oligomerization and binding regulators, domain II is flexibile and of varying length in different bacteria, domain III forms the AAA+ region, while domain IV binds dsDNA.</text>
</comment>
<evidence type="ECO:0000256" key="3">
    <source>
        <dbReference type="ARBA" id="ARBA00022705"/>
    </source>
</evidence>
<feature type="domain" description="AAA+ ATPase" evidence="12">
    <location>
        <begin position="181"/>
        <end position="311"/>
    </location>
</feature>
<dbReference type="Proteomes" id="UP000181976">
    <property type="component" value="Unassembled WGS sequence"/>
</dbReference>
<dbReference type="Pfam" id="PF08299">
    <property type="entry name" value="Bac_DnaA_C"/>
    <property type="match status" value="1"/>
</dbReference>
<comment type="similarity">
    <text evidence="1 8 11">Belongs to the DnaA family.</text>
</comment>
<dbReference type="Pfam" id="PF00308">
    <property type="entry name" value="Bac_DnaA"/>
    <property type="match status" value="1"/>
</dbReference>
<protein>
    <recommendedName>
        <fullName evidence="8 9">Chromosomal replication initiator protein DnaA</fullName>
    </recommendedName>
</protein>
<dbReference type="Gene3D" id="1.10.8.60">
    <property type="match status" value="1"/>
</dbReference>
<comment type="subcellular location">
    <subcellularLocation>
        <location evidence="8">Cytoplasm</location>
    </subcellularLocation>
</comment>
<dbReference type="InterPro" id="IPR024633">
    <property type="entry name" value="DnaA_N_dom"/>
</dbReference>
<dbReference type="SMART" id="SM00760">
    <property type="entry name" value="Bac_DnaA_C"/>
    <property type="match status" value="1"/>
</dbReference>
<feature type="binding site" evidence="8">
    <location>
        <position position="196"/>
    </location>
    <ligand>
        <name>ATP</name>
        <dbReference type="ChEBI" id="CHEBI:30616"/>
    </ligand>
</feature>
<feature type="binding site" evidence="8">
    <location>
        <position position="195"/>
    </location>
    <ligand>
        <name>ATP</name>
        <dbReference type="ChEBI" id="CHEBI:30616"/>
    </ligand>
</feature>
<evidence type="ECO:0000256" key="2">
    <source>
        <dbReference type="ARBA" id="ARBA00022490"/>
    </source>
</evidence>
<dbReference type="GO" id="GO:0006275">
    <property type="term" value="P:regulation of DNA replication"/>
    <property type="evidence" value="ECO:0007669"/>
    <property type="project" value="UniProtKB-UniRule"/>
</dbReference>
<evidence type="ECO:0000256" key="5">
    <source>
        <dbReference type="ARBA" id="ARBA00022840"/>
    </source>
</evidence>
<dbReference type="PROSITE" id="PS01008">
    <property type="entry name" value="DNAA"/>
    <property type="match status" value="1"/>
</dbReference>
<dbReference type="FunCoup" id="A0A1I1WA66">
    <property type="interactions" value="272"/>
</dbReference>
<dbReference type="FunFam" id="3.40.50.300:FF:000668">
    <property type="entry name" value="Chromosomal replication initiator protein DnaA"/>
    <property type="match status" value="1"/>
</dbReference>
<keyword evidence="5 8" id="KW-0067">ATP-binding</keyword>
<dbReference type="GO" id="GO:0008289">
    <property type="term" value="F:lipid binding"/>
    <property type="evidence" value="ECO:0007669"/>
    <property type="project" value="UniProtKB-KW"/>
</dbReference>
<dbReference type="Pfam" id="PF11638">
    <property type="entry name" value="DnaA_N"/>
    <property type="match status" value="1"/>
</dbReference>
<comment type="caution">
    <text evidence="8">Lacks conserved residue(s) required for the propagation of feature annotation.</text>
</comment>
<evidence type="ECO:0000256" key="11">
    <source>
        <dbReference type="RuleBase" id="RU004227"/>
    </source>
</evidence>
<dbReference type="InterPro" id="IPR018312">
    <property type="entry name" value="Chromosome_initiator_DnaA_CS"/>
</dbReference>
<dbReference type="SMART" id="SM00382">
    <property type="entry name" value="AAA"/>
    <property type="match status" value="1"/>
</dbReference>
<evidence type="ECO:0000259" key="12">
    <source>
        <dbReference type="SMART" id="SM00382"/>
    </source>
</evidence>
<evidence type="ECO:0000256" key="7">
    <source>
        <dbReference type="ARBA" id="ARBA00023125"/>
    </source>
</evidence>
<reference evidence="14 15" key="1">
    <citation type="submission" date="2016-10" db="EMBL/GenBank/DDBJ databases">
        <authorList>
            <person name="de Groot N.N."/>
        </authorList>
    </citation>
    <scope>NUCLEOTIDE SEQUENCE [LARGE SCALE GENOMIC DNA]</scope>
    <source>
        <strain evidence="14 15">DSM 19012</strain>
    </source>
</reference>
<dbReference type="Gene3D" id="3.30.300.180">
    <property type="match status" value="1"/>
</dbReference>
<dbReference type="STRING" id="385682.SAMN05444380_10414"/>
<feature type="domain" description="Chromosomal replication initiator DnaA C-terminal" evidence="13">
    <location>
        <begin position="392"/>
        <end position="461"/>
    </location>
</feature>
<dbReference type="InterPro" id="IPR013317">
    <property type="entry name" value="DnaA_dom"/>
</dbReference>
<proteinExistence type="inferred from homology"/>
<feature type="region of interest" description="Domain I, interacts with DnaA modulators" evidence="8">
    <location>
        <begin position="1"/>
        <end position="93"/>
    </location>
</feature>
<evidence type="ECO:0000256" key="10">
    <source>
        <dbReference type="RuleBase" id="RU000577"/>
    </source>
</evidence>
<gene>
    <name evidence="8" type="primary">dnaA</name>
    <name evidence="14" type="ORF">SAMN05444380_10414</name>
</gene>